<evidence type="ECO:0000313" key="2">
    <source>
        <dbReference type="EMBL" id="CAI5451910.1"/>
    </source>
</evidence>
<comment type="caution">
    <text evidence="2">The sequence shown here is derived from an EMBL/GenBank/DDBJ whole genome shotgun (WGS) entry which is preliminary data.</text>
</comment>
<protein>
    <submittedName>
        <fullName evidence="2">Uncharacterized protein</fullName>
    </submittedName>
</protein>
<dbReference type="Gene3D" id="1.20.1070.10">
    <property type="entry name" value="Rhodopsin 7-helix transmembrane proteins"/>
    <property type="match status" value="1"/>
</dbReference>
<feature type="transmembrane region" description="Helical" evidence="1">
    <location>
        <begin position="43"/>
        <end position="66"/>
    </location>
</feature>
<feature type="transmembrane region" description="Helical" evidence="1">
    <location>
        <begin position="200"/>
        <end position="224"/>
    </location>
</feature>
<feature type="transmembrane region" description="Helical" evidence="1">
    <location>
        <begin position="280"/>
        <end position="304"/>
    </location>
</feature>
<gene>
    <name evidence="2" type="ORF">CAMP_LOCUS14547</name>
</gene>
<feature type="transmembrane region" description="Helical" evidence="1">
    <location>
        <begin position="244"/>
        <end position="268"/>
    </location>
</feature>
<feature type="transmembrane region" description="Helical" evidence="1">
    <location>
        <begin position="131"/>
        <end position="150"/>
    </location>
</feature>
<dbReference type="OrthoDB" id="5804116at2759"/>
<dbReference type="AlphaFoldDB" id="A0A9P1ITM9"/>
<evidence type="ECO:0000256" key="1">
    <source>
        <dbReference type="SAM" id="Phobius"/>
    </source>
</evidence>
<dbReference type="InterPro" id="IPR019423">
    <property type="entry name" value="7TM_GPCR_serpentine_rcpt_Srj"/>
</dbReference>
<proteinExistence type="predicted"/>
<dbReference type="Proteomes" id="UP001152747">
    <property type="component" value="Unassembled WGS sequence"/>
</dbReference>
<keyword evidence="1" id="KW-0812">Transmembrane</keyword>
<sequence>MIYISWFHSHIPKVFALLSFLINPLFIYLVVTRSKSQVGNYRYLLVSFAIFDIFYSIAEILTPIAIETTTTWFAVFLTDGPFFDNPIIGQLGISSRCAFISQSYAILVIHFVYRYLLLFKPHLARSFFEPTGIAISTAYFVFQGLSWGAVCETCLSPNDEIRKILLPTFVARHDVDSQNIPMLTAVYWNSTSEVTTRGRVGIGLLTLTSIYSIAIYGILGYKIVINIQEKGGLSKKSLKMQAQLFYALLVQTLIPIVGSFTPTVLAWYAPIFGFDAPTWWNYYICTLPLAAFPFIDPLAVIFFIPNYRIAFVNVLLRRDNISSSVNVVNTTSIRRITETVHPNRSSTSQIN</sequence>
<keyword evidence="3" id="KW-1185">Reference proteome</keyword>
<dbReference type="PANTHER" id="PTHR45907:SF17">
    <property type="entry name" value="SERPENTINE RECEPTOR, CLASS J"/>
    <property type="match status" value="1"/>
</dbReference>
<dbReference type="Pfam" id="PF10319">
    <property type="entry name" value="7TM_GPCR_Srj"/>
    <property type="match status" value="1"/>
</dbReference>
<keyword evidence="1" id="KW-0472">Membrane</keyword>
<organism evidence="2 3">
    <name type="scientific">Caenorhabditis angaria</name>
    <dbReference type="NCBI Taxonomy" id="860376"/>
    <lineage>
        <taxon>Eukaryota</taxon>
        <taxon>Metazoa</taxon>
        <taxon>Ecdysozoa</taxon>
        <taxon>Nematoda</taxon>
        <taxon>Chromadorea</taxon>
        <taxon>Rhabditida</taxon>
        <taxon>Rhabditina</taxon>
        <taxon>Rhabditomorpha</taxon>
        <taxon>Rhabditoidea</taxon>
        <taxon>Rhabditidae</taxon>
        <taxon>Peloderinae</taxon>
        <taxon>Caenorhabditis</taxon>
    </lineage>
</organism>
<dbReference type="SUPFAM" id="SSF81321">
    <property type="entry name" value="Family A G protein-coupled receptor-like"/>
    <property type="match status" value="1"/>
</dbReference>
<feature type="transmembrane region" description="Helical" evidence="1">
    <location>
        <begin position="14"/>
        <end position="31"/>
    </location>
</feature>
<evidence type="ECO:0000313" key="3">
    <source>
        <dbReference type="Proteomes" id="UP001152747"/>
    </source>
</evidence>
<reference evidence="2" key="1">
    <citation type="submission" date="2022-11" db="EMBL/GenBank/DDBJ databases">
        <authorList>
            <person name="Kikuchi T."/>
        </authorList>
    </citation>
    <scope>NUCLEOTIDE SEQUENCE</scope>
    <source>
        <strain evidence="2">PS1010</strain>
    </source>
</reference>
<keyword evidence="1" id="KW-1133">Transmembrane helix</keyword>
<feature type="transmembrane region" description="Helical" evidence="1">
    <location>
        <begin position="99"/>
        <end position="119"/>
    </location>
</feature>
<dbReference type="PANTHER" id="PTHR45907">
    <property type="entry name" value="SERPENTINE RECEPTOR, CLASS J"/>
    <property type="match status" value="1"/>
</dbReference>
<accession>A0A9P1ITM9</accession>
<name>A0A9P1ITM9_9PELO</name>
<dbReference type="EMBL" id="CANHGI010000005">
    <property type="protein sequence ID" value="CAI5451910.1"/>
    <property type="molecule type" value="Genomic_DNA"/>
</dbReference>